<dbReference type="PANTHER" id="PTHR47972">
    <property type="entry name" value="KINESIN-LIKE PROTEIN KLP-3"/>
    <property type="match status" value="1"/>
</dbReference>
<dbReference type="PROSITE" id="PS50067">
    <property type="entry name" value="KINESIN_MOTOR_2"/>
    <property type="match status" value="1"/>
</dbReference>
<feature type="coiled-coil region" evidence="6">
    <location>
        <begin position="141"/>
        <end position="199"/>
    </location>
</feature>
<evidence type="ECO:0000313" key="9">
    <source>
        <dbReference type="EMBL" id="PIK61794.1"/>
    </source>
</evidence>
<feature type="binding site" evidence="5">
    <location>
        <begin position="675"/>
        <end position="682"/>
    </location>
    <ligand>
        <name>ATP</name>
        <dbReference type="ChEBI" id="CHEBI:30616"/>
    </ligand>
</feature>
<evidence type="ECO:0000259" key="8">
    <source>
        <dbReference type="PROSITE" id="PS50067"/>
    </source>
</evidence>
<dbReference type="SUPFAM" id="SSF52540">
    <property type="entry name" value="P-loop containing nucleoside triphosphate hydrolases"/>
    <property type="match status" value="1"/>
</dbReference>
<feature type="region of interest" description="Disordered" evidence="7">
    <location>
        <begin position="1"/>
        <end position="32"/>
    </location>
</feature>
<dbReference type="GO" id="GO:0015630">
    <property type="term" value="C:microtubule cytoskeleton"/>
    <property type="evidence" value="ECO:0007669"/>
    <property type="project" value="TreeGrafter"/>
</dbReference>
<dbReference type="Proteomes" id="UP000230750">
    <property type="component" value="Unassembled WGS sequence"/>
</dbReference>
<feature type="compositionally biased region" description="Low complexity" evidence="7">
    <location>
        <begin position="18"/>
        <end position="32"/>
    </location>
</feature>
<keyword evidence="2 5" id="KW-0547">Nucleotide-binding</keyword>
<evidence type="ECO:0000256" key="2">
    <source>
        <dbReference type="ARBA" id="ARBA00022741"/>
    </source>
</evidence>
<comment type="subcellular location">
    <subcellularLocation>
        <location evidence="1">Cytoplasm</location>
        <location evidence="1">Cytoskeleton</location>
    </subcellularLocation>
</comment>
<keyword evidence="10" id="KW-1185">Reference proteome</keyword>
<feature type="coiled-coil region" evidence="6">
    <location>
        <begin position="544"/>
        <end position="578"/>
    </location>
</feature>
<dbReference type="InterPro" id="IPR001752">
    <property type="entry name" value="Kinesin_motor_dom"/>
</dbReference>
<dbReference type="STRING" id="307972.A0A2G8LNJ1"/>
<dbReference type="Pfam" id="PF00225">
    <property type="entry name" value="Kinesin"/>
    <property type="match status" value="1"/>
</dbReference>
<feature type="domain" description="Kinesin motor" evidence="8">
    <location>
        <begin position="592"/>
        <end position="913"/>
    </location>
</feature>
<dbReference type="OrthoDB" id="3176171at2759"/>
<evidence type="ECO:0000313" key="10">
    <source>
        <dbReference type="Proteomes" id="UP000230750"/>
    </source>
</evidence>
<reference evidence="9 10" key="1">
    <citation type="journal article" date="2017" name="PLoS Biol.">
        <title>The sea cucumber genome provides insights into morphological evolution and visceral regeneration.</title>
        <authorList>
            <person name="Zhang X."/>
            <person name="Sun L."/>
            <person name="Yuan J."/>
            <person name="Sun Y."/>
            <person name="Gao Y."/>
            <person name="Zhang L."/>
            <person name="Li S."/>
            <person name="Dai H."/>
            <person name="Hamel J.F."/>
            <person name="Liu C."/>
            <person name="Yu Y."/>
            <person name="Liu S."/>
            <person name="Lin W."/>
            <person name="Guo K."/>
            <person name="Jin S."/>
            <person name="Xu P."/>
            <person name="Storey K.B."/>
            <person name="Huan P."/>
            <person name="Zhang T."/>
            <person name="Zhou Y."/>
            <person name="Zhang J."/>
            <person name="Lin C."/>
            <person name="Li X."/>
            <person name="Xing L."/>
            <person name="Huo D."/>
            <person name="Sun M."/>
            <person name="Wang L."/>
            <person name="Mercier A."/>
            <person name="Li F."/>
            <person name="Yang H."/>
            <person name="Xiang J."/>
        </authorList>
    </citation>
    <scope>NUCLEOTIDE SEQUENCE [LARGE SCALE GENOMIC DNA]</scope>
    <source>
        <strain evidence="9">Shaxun</strain>
        <tissue evidence="9">Muscle</tissue>
    </source>
</reference>
<keyword evidence="6" id="KW-0175">Coiled coil</keyword>
<keyword evidence="3 5" id="KW-0067">ATP-binding</keyword>
<comment type="similarity">
    <text evidence="5">Belongs to the TRAFAC class myosin-kinesin ATPase superfamily. Kinesin family.</text>
</comment>
<protein>
    <submittedName>
        <fullName evidence="9">Putative kinesin-like protein KIFC3-like</fullName>
    </submittedName>
</protein>
<feature type="region of interest" description="Disordered" evidence="7">
    <location>
        <begin position="316"/>
        <end position="343"/>
    </location>
</feature>
<feature type="compositionally biased region" description="Basic and acidic residues" evidence="7">
    <location>
        <begin position="322"/>
        <end position="343"/>
    </location>
</feature>
<dbReference type="GO" id="GO:0005524">
    <property type="term" value="F:ATP binding"/>
    <property type="evidence" value="ECO:0007669"/>
    <property type="project" value="UniProtKB-UniRule"/>
</dbReference>
<dbReference type="PRINTS" id="PR00380">
    <property type="entry name" value="KINESINHEAVY"/>
</dbReference>
<gene>
    <name evidence="9" type="ORF">BSL78_01249</name>
</gene>
<dbReference type="Gene3D" id="3.40.850.10">
    <property type="entry name" value="Kinesin motor domain"/>
    <property type="match status" value="1"/>
</dbReference>
<dbReference type="PANTHER" id="PTHR47972:SF28">
    <property type="entry name" value="KINESIN-LIKE PROTEIN KLP-3"/>
    <property type="match status" value="1"/>
</dbReference>
<organism evidence="9 10">
    <name type="scientific">Stichopus japonicus</name>
    <name type="common">Sea cucumber</name>
    <dbReference type="NCBI Taxonomy" id="307972"/>
    <lineage>
        <taxon>Eukaryota</taxon>
        <taxon>Metazoa</taxon>
        <taxon>Echinodermata</taxon>
        <taxon>Eleutherozoa</taxon>
        <taxon>Echinozoa</taxon>
        <taxon>Holothuroidea</taxon>
        <taxon>Aspidochirotacea</taxon>
        <taxon>Aspidochirotida</taxon>
        <taxon>Stichopodidae</taxon>
        <taxon>Apostichopus</taxon>
    </lineage>
</organism>
<evidence type="ECO:0000256" key="7">
    <source>
        <dbReference type="SAM" id="MobiDB-lite"/>
    </source>
</evidence>
<keyword evidence="4" id="KW-0206">Cytoskeleton</keyword>
<name>A0A2G8LNJ1_STIJA</name>
<feature type="compositionally biased region" description="Polar residues" evidence="7">
    <location>
        <begin position="8"/>
        <end position="17"/>
    </location>
</feature>
<feature type="region of interest" description="Disordered" evidence="7">
    <location>
        <begin position="200"/>
        <end position="225"/>
    </location>
</feature>
<keyword evidence="5" id="KW-0505">Motor protein</keyword>
<evidence type="ECO:0000256" key="4">
    <source>
        <dbReference type="ARBA" id="ARBA00023212"/>
    </source>
</evidence>
<dbReference type="InterPro" id="IPR036961">
    <property type="entry name" value="Kinesin_motor_dom_sf"/>
</dbReference>
<feature type="compositionally biased region" description="Polar residues" evidence="7">
    <location>
        <begin position="203"/>
        <end position="225"/>
    </location>
</feature>
<proteinExistence type="inferred from homology"/>
<dbReference type="GO" id="GO:0003777">
    <property type="term" value="F:microtubule motor activity"/>
    <property type="evidence" value="ECO:0007669"/>
    <property type="project" value="InterPro"/>
</dbReference>
<dbReference type="EMBL" id="MRZV01000024">
    <property type="protein sequence ID" value="PIK61794.1"/>
    <property type="molecule type" value="Genomic_DNA"/>
</dbReference>
<accession>A0A2G8LNJ1</accession>
<comment type="caution">
    <text evidence="9">The sequence shown here is derived from an EMBL/GenBank/DDBJ whole genome shotgun (WGS) entry which is preliminary data.</text>
</comment>
<evidence type="ECO:0000256" key="6">
    <source>
        <dbReference type="SAM" id="Coils"/>
    </source>
</evidence>
<dbReference type="SMART" id="SM00129">
    <property type="entry name" value="KISc"/>
    <property type="match status" value="1"/>
</dbReference>
<dbReference type="GO" id="GO:0007018">
    <property type="term" value="P:microtubule-based movement"/>
    <property type="evidence" value="ECO:0007669"/>
    <property type="project" value="InterPro"/>
</dbReference>
<feature type="region of interest" description="Disordered" evidence="7">
    <location>
        <begin position="938"/>
        <end position="964"/>
    </location>
</feature>
<evidence type="ECO:0000256" key="5">
    <source>
        <dbReference type="PROSITE-ProRule" id="PRU00283"/>
    </source>
</evidence>
<evidence type="ECO:0000256" key="3">
    <source>
        <dbReference type="ARBA" id="ARBA00022840"/>
    </source>
</evidence>
<dbReference type="AlphaFoldDB" id="A0A2G8LNJ1"/>
<dbReference type="GO" id="GO:0008017">
    <property type="term" value="F:microtubule binding"/>
    <property type="evidence" value="ECO:0007669"/>
    <property type="project" value="InterPro"/>
</dbReference>
<dbReference type="InterPro" id="IPR027417">
    <property type="entry name" value="P-loop_NTPase"/>
</dbReference>
<evidence type="ECO:0000256" key="1">
    <source>
        <dbReference type="ARBA" id="ARBA00004245"/>
    </source>
</evidence>
<sequence length="964" mass="109575">MSRRSPRNVFNTPKTYQPSRSSSRPSPTPSRTEVLLEELGIETDDLGIQQLESSSGSEGEGSEDGDHLQAEGLSSDAKVLHRELSQVKIERDELLLRVKTLREKSDHYQQLANKEKTSKSQQIKILRKTHENQLSAKSQLMQNLHDIIEEQEGKIFELEAQLQGTPIPETRPSTLSERVRSLSDSLDKLQAQMALMKEKQMVEGTSSKQEQNKENTTPGTINNSQMASYLTEINHLKKKLEDSNKTNQKLQEEQLHKIKGLTDNEKEVEYLKEEMEKMRKEKEETEEKYQEKLKNITEEGKSKKKQEAESFALKERMKKMKKQLEEASKQHQTELKTLEEEKRELEERLKDEMKTAGEEKQRLEKEFVKEKLKMEERLKEQDSLLTKVESEFEKLKASPKVVEVEVEVEVESEDLKAALTRSTGQCEELKAQILKLKQLCEAGVTDLQAKEVENMELSKQISDQENELESLKAEVEQEIIAMKKDKENALNNLKKDMRRQSDIISHKYEALRTCFTRLRPGLLMIGEEYKQLRALCKQFPAMLNKAIEETKKEIQQALESLEDRNLELEQRYHKELARRKKYHNELVDLKGNIRVFCRVRPIIKEDGSGIMAKNVVNFDLDDDGLISLVNKTRRTTYEMDKVFTAEATQQEVFAEVEPLVVSSVDGYNVCIFAYGQTGSGKTFSMEGPPSNPGINQRALQLLFTEVEQRSSEWEYSIKVGVMEIYNENLRDLLGDNPIAKLDVKLNPEGGLHVPGLTEIEVESASDINEVFQIGRKNRSTASTDMNERSSRSHALLCVTVTGTNLRTRTKTIGLLICRPAGSERVGKSGSNTDADRMKEAQNINKSLSALVMSSRPKREASHIPYRNSKLTYLLQESLGGDSKTLMLVQVSPVAKNSGESQCTLSFAQRVRSVELGSAKKKVETAEIAALRERLSQYENGAVGQYSSPKPKGTPSSRKGTPKAR</sequence>
<feature type="region of interest" description="Disordered" evidence="7">
    <location>
        <begin position="44"/>
        <end position="74"/>
    </location>
</feature>
<keyword evidence="4" id="KW-0963">Cytoplasm</keyword>
<dbReference type="InterPro" id="IPR027640">
    <property type="entry name" value="Kinesin-like_fam"/>
</dbReference>